<protein>
    <submittedName>
        <fullName evidence="1">Uncharacterized protein</fullName>
    </submittedName>
</protein>
<comment type="caution">
    <text evidence="1">The sequence shown here is derived from an EMBL/GenBank/DDBJ whole genome shotgun (WGS) entry which is preliminary data.</text>
</comment>
<name>A0A2B7ZL75_9EURO</name>
<accession>A0A2B7ZL75</accession>
<keyword evidence="2" id="KW-1185">Reference proteome</keyword>
<evidence type="ECO:0000313" key="1">
    <source>
        <dbReference type="EMBL" id="PGH34375.1"/>
    </source>
</evidence>
<gene>
    <name evidence="1" type="ORF">GX50_02742</name>
</gene>
<dbReference type="Proteomes" id="UP000226031">
    <property type="component" value="Unassembled WGS sequence"/>
</dbReference>
<evidence type="ECO:0000313" key="2">
    <source>
        <dbReference type="Proteomes" id="UP000226031"/>
    </source>
</evidence>
<dbReference type="STRING" id="73230.A0A2B7ZL75"/>
<sequence length="360" mass="41269">MFSSYGSPSGHRLDDQAPTPIILLPSQRISLLQHGQLFLLSENLKDYIWEITCGHPSAVRSPFDGLACADAFRQYRKLSVQITLEAVQEFLSDDTSFLNCIENSKMHGFCRGLPEKYILQANPAVSQFLRELVVGLGSADNLNSNPALNMCYRRGWLQAELLEDNKPIYIFSTGIHRRYMEHILCINTPPFPLHLFPAIEDLNFSAIREFKPAALRVEQRGSAFTQATRPLEATFQNEFYRACYELLGKRYIFPPMDRGNEGRSRGFSGQRDSLGYRNTSGWGQNLDEHVARFESGGRYFPWLQTQEIQEYIILDFRRSHPPKKPGYDRLFYVVFSEDYTTYQLYNSKLDLIGDAGTLLA</sequence>
<proteinExistence type="predicted"/>
<dbReference type="AlphaFoldDB" id="A0A2B7ZL75"/>
<dbReference type="EMBL" id="PDND01000041">
    <property type="protein sequence ID" value="PGH34375.1"/>
    <property type="molecule type" value="Genomic_DNA"/>
</dbReference>
<organism evidence="1 2">
    <name type="scientific">[Emmonsia] crescens</name>
    <dbReference type="NCBI Taxonomy" id="73230"/>
    <lineage>
        <taxon>Eukaryota</taxon>
        <taxon>Fungi</taxon>
        <taxon>Dikarya</taxon>
        <taxon>Ascomycota</taxon>
        <taxon>Pezizomycotina</taxon>
        <taxon>Eurotiomycetes</taxon>
        <taxon>Eurotiomycetidae</taxon>
        <taxon>Onygenales</taxon>
        <taxon>Ajellomycetaceae</taxon>
        <taxon>Emergomyces</taxon>
    </lineage>
</organism>
<reference evidence="1 2" key="1">
    <citation type="submission" date="2017-10" db="EMBL/GenBank/DDBJ databases">
        <title>Comparative genomics in systemic dimorphic fungi from Ajellomycetaceae.</title>
        <authorList>
            <person name="Munoz J.F."/>
            <person name="Mcewen J.G."/>
            <person name="Clay O.K."/>
            <person name="Cuomo C.A."/>
        </authorList>
    </citation>
    <scope>NUCLEOTIDE SEQUENCE [LARGE SCALE GENOMIC DNA]</scope>
    <source>
        <strain evidence="1 2">UAMH4076</strain>
    </source>
</reference>